<gene>
    <name evidence="4" type="ordered locus">Hoch_4664</name>
</gene>
<dbReference type="PRINTS" id="PR00297">
    <property type="entry name" value="CHAPERONIN10"/>
</dbReference>
<dbReference type="InterPro" id="IPR011032">
    <property type="entry name" value="GroES-like_sf"/>
</dbReference>
<dbReference type="InterPro" id="IPR037124">
    <property type="entry name" value="Chaperonin_GroES_sf"/>
</dbReference>
<dbReference type="SUPFAM" id="SSF50129">
    <property type="entry name" value="GroES-like"/>
    <property type="match status" value="1"/>
</dbReference>
<keyword evidence="2 3" id="KW-0143">Chaperone</keyword>
<dbReference type="Proteomes" id="UP000001880">
    <property type="component" value="Chromosome"/>
</dbReference>
<evidence type="ECO:0000256" key="3">
    <source>
        <dbReference type="RuleBase" id="RU000535"/>
    </source>
</evidence>
<name>D0LRC7_HALO1</name>
<keyword evidence="5" id="KW-1185">Reference proteome</keyword>
<proteinExistence type="inferred from homology"/>
<dbReference type="eggNOG" id="COG0234">
    <property type="taxonomic scope" value="Bacteria"/>
</dbReference>
<comment type="function">
    <text evidence="3">Together with the chaperonin GroEL, plays an essential role in assisting protein folding. The GroEL-GroES system forms a nano-cage that allows encapsulation of the non-native substrate proteins and provides a physical environment optimized to promote and accelerate protein folding. GroES binds to the apical surface of the GroEL ring, thereby capping the opening of the GroEL channel.</text>
</comment>
<evidence type="ECO:0000256" key="2">
    <source>
        <dbReference type="ARBA" id="ARBA00023186"/>
    </source>
</evidence>
<dbReference type="CDD" id="cd00320">
    <property type="entry name" value="cpn10"/>
    <property type="match status" value="1"/>
</dbReference>
<dbReference type="GO" id="GO:0005524">
    <property type="term" value="F:ATP binding"/>
    <property type="evidence" value="ECO:0007669"/>
    <property type="project" value="InterPro"/>
</dbReference>
<dbReference type="STRING" id="502025.Hoch_4664"/>
<dbReference type="KEGG" id="hoh:Hoch_4664"/>
<dbReference type="GO" id="GO:0044183">
    <property type="term" value="F:protein folding chaperone"/>
    <property type="evidence" value="ECO:0007669"/>
    <property type="project" value="InterPro"/>
</dbReference>
<reference evidence="4 5" key="1">
    <citation type="journal article" date="2010" name="Stand. Genomic Sci.">
        <title>Complete genome sequence of Haliangium ochraceum type strain (SMP-2).</title>
        <authorList>
            <consortium name="US DOE Joint Genome Institute (JGI-PGF)"/>
            <person name="Ivanova N."/>
            <person name="Daum C."/>
            <person name="Lang E."/>
            <person name="Abt B."/>
            <person name="Kopitz M."/>
            <person name="Saunders E."/>
            <person name="Lapidus A."/>
            <person name="Lucas S."/>
            <person name="Glavina Del Rio T."/>
            <person name="Nolan M."/>
            <person name="Tice H."/>
            <person name="Copeland A."/>
            <person name="Cheng J.F."/>
            <person name="Chen F."/>
            <person name="Bruce D."/>
            <person name="Goodwin L."/>
            <person name="Pitluck S."/>
            <person name="Mavromatis K."/>
            <person name="Pati A."/>
            <person name="Mikhailova N."/>
            <person name="Chen A."/>
            <person name="Palaniappan K."/>
            <person name="Land M."/>
            <person name="Hauser L."/>
            <person name="Chang Y.J."/>
            <person name="Jeffries C.D."/>
            <person name="Detter J.C."/>
            <person name="Brettin T."/>
            <person name="Rohde M."/>
            <person name="Goker M."/>
            <person name="Bristow J."/>
            <person name="Markowitz V."/>
            <person name="Eisen J.A."/>
            <person name="Hugenholtz P."/>
            <person name="Kyrpides N.C."/>
            <person name="Klenk H.P."/>
        </authorList>
    </citation>
    <scope>NUCLEOTIDE SEQUENCE [LARGE SCALE GENOMIC DNA]</scope>
    <source>
        <strain evidence="5">DSM 14365 / CIP 107738 / JCM 11303 / AJ 13395 / SMP-2</strain>
    </source>
</reference>
<dbReference type="HOGENOM" id="CLU_132825_2_1_7"/>
<comment type="subunit">
    <text evidence="3">Heptamer of 7 subunits arranged in a ring.</text>
</comment>
<dbReference type="SMART" id="SM00883">
    <property type="entry name" value="Cpn10"/>
    <property type="match status" value="1"/>
</dbReference>
<evidence type="ECO:0000313" key="4">
    <source>
        <dbReference type="EMBL" id="ACY17155.1"/>
    </source>
</evidence>
<protein>
    <recommendedName>
        <fullName evidence="3">10 kDa chaperonin</fullName>
    </recommendedName>
</protein>
<evidence type="ECO:0000313" key="5">
    <source>
        <dbReference type="Proteomes" id="UP000001880"/>
    </source>
</evidence>
<dbReference type="RefSeq" id="WP_012829753.1">
    <property type="nucleotide sequence ID" value="NC_013440.1"/>
</dbReference>
<accession>D0LRC7</accession>
<comment type="similarity">
    <text evidence="1 3">Belongs to the GroES chaperonin family.</text>
</comment>
<dbReference type="AlphaFoldDB" id="D0LRC7"/>
<evidence type="ECO:0000256" key="1">
    <source>
        <dbReference type="ARBA" id="ARBA00006975"/>
    </source>
</evidence>
<dbReference type="EMBL" id="CP001804">
    <property type="protein sequence ID" value="ACY17155.1"/>
    <property type="molecule type" value="Genomic_DNA"/>
</dbReference>
<organism evidence="4 5">
    <name type="scientific">Haliangium ochraceum (strain DSM 14365 / JCM 11303 / SMP-2)</name>
    <dbReference type="NCBI Taxonomy" id="502025"/>
    <lineage>
        <taxon>Bacteria</taxon>
        <taxon>Pseudomonadati</taxon>
        <taxon>Myxococcota</taxon>
        <taxon>Polyangia</taxon>
        <taxon>Haliangiales</taxon>
        <taxon>Kofleriaceae</taxon>
        <taxon>Haliangium</taxon>
    </lineage>
</organism>
<sequence length="113" mass="12496">MPSGRAHRLILPLGMRVLVRLIKDEERTDAGLYLPEGAKEAQDEALYGQVIEVARDKPSADDLGENVSGVPHGSRVLFRKEAGVRVPWEDALRILDVKDILATVEEISDDEAH</sequence>
<dbReference type="InterPro" id="IPR020818">
    <property type="entry name" value="Chaperonin_GroES"/>
</dbReference>
<dbReference type="Gene3D" id="2.30.33.40">
    <property type="entry name" value="GroES chaperonin"/>
    <property type="match status" value="1"/>
</dbReference>
<dbReference type="Pfam" id="PF00166">
    <property type="entry name" value="Cpn10"/>
    <property type="match status" value="1"/>
</dbReference>